<organism evidence="4 5">
    <name type="scientific">Olpidium bornovanus</name>
    <dbReference type="NCBI Taxonomy" id="278681"/>
    <lineage>
        <taxon>Eukaryota</taxon>
        <taxon>Fungi</taxon>
        <taxon>Fungi incertae sedis</taxon>
        <taxon>Olpidiomycota</taxon>
        <taxon>Olpidiomycotina</taxon>
        <taxon>Olpidiomycetes</taxon>
        <taxon>Olpidiales</taxon>
        <taxon>Olpidiaceae</taxon>
        <taxon>Olpidium</taxon>
    </lineage>
</organism>
<feature type="compositionally biased region" description="Low complexity" evidence="1">
    <location>
        <begin position="178"/>
        <end position="190"/>
    </location>
</feature>
<dbReference type="Proteomes" id="UP000673691">
    <property type="component" value="Unassembled WGS sequence"/>
</dbReference>
<dbReference type="AlphaFoldDB" id="A0A8H7ZP78"/>
<proteinExistence type="predicted"/>
<name>A0A8H7ZP78_9FUNG</name>
<accession>A0A8H7ZP78</accession>
<keyword evidence="5" id="KW-1185">Reference proteome</keyword>
<dbReference type="InterPro" id="IPR042307">
    <property type="entry name" value="Reeler_sf"/>
</dbReference>
<evidence type="ECO:0000313" key="4">
    <source>
        <dbReference type="EMBL" id="KAG5456739.1"/>
    </source>
</evidence>
<feature type="chain" id="PRO_5034020806" description="Reelin domain-containing protein" evidence="2">
    <location>
        <begin position="26"/>
        <end position="211"/>
    </location>
</feature>
<reference evidence="4 5" key="1">
    <citation type="journal article" name="Sci. Rep.">
        <title>Genome-scale phylogenetic analyses confirm Olpidium as the closest living zoosporic fungus to the non-flagellated, terrestrial fungi.</title>
        <authorList>
            <person name="Chang Y."/>
            <person name="Rochon D."/>
            <person name="Sekimoto S."/>
            <person name="Wang Y."/>
            <person name="Chovatia M."/>
            <person name="Sandor L."/>
            <person name="Salamov A."/>
            <person name="Grigoriev I.V."/>
            <person name="Stajich J.E."/>
            <person name="Spatafora J.W."/>
        </authorList>
    </citation>
    <scope>NUCLEOTIDE SEQUENCE [LARGE SCALE GENOMIC DNA]</scope>
    <source>
        <strain evidence="4">S191</strain>
    </source>
</reference>
<dbReference type="Pfam" id="PF02014">
    <property type="entry name" value="Reeler"/>
    <property type="match status" value="1"/>
</dbReference>
<dbReference type="Gene3D" id="2.60.40.4060">
    <property type="entry name" value="Reeler domain"/>
    <property type="match status" value="1"/>
</dbReference>
<protein>
    <recommendedName>
        <fullName evidence="3">Reelin domain-containing protein</fullName>
    </recommendedName>
</protein>
<dbReference type="EMBL" id="JAEFCI010011235">
    <property type="protein sequence ID" value="KAG5456739.1"/>
    <property type="molecule type" value="Genomic_DNA"/>
</dbReference>
<evidence type="ECO:0000313" key="5">
    <source>
        <dbReference type="Proteomes" id="UP000673691"/>
    </source>
</evidence>
<evidence type="ECO:0000256" key="1">
    <source>
        <dbReference type="SAM" id="MobiDB-lite"/>
    </source>
</evidence>
<comment type="caution">
    <text evidence="4">The sequence shown here is derived from an EMBL/GenBank/DDBJ whole genome shotgun (WGS) entry which is preliminary data.</text>
</comment>
<feature type="region of interest" description="Disordered" evidence="1">
    <location>
        <begin position="170"/>
        <end position="190"/>
    </location>
</feature>
<sequence>MFVFKSSAGVTALAAAAVMGSLAAARPDGSTVCLMTPDVRSLCVWWDSIKAPATYAPAGAPMNIQVTAGASIQGIVLYAENGAGSHVGSFAAPTGYKALDVPACKNEGPTSSLTHSGPAKKGLTATFQWTPPKVGQGPLNVRALVVTDTTSGFNVGVAKLTGPGTAQSFGGAGGAAPGAGADPATASNAPPSSVPSVAFVVALAGAVLAKL</sequence>
<feature type="domain" description="Reelin" evidence="3">
    <location>
        <begin position="58"/>
        <end position="149"/>
    </location>
</feature>
<gene>
    <name evidence="4" type="ORF">BJ554DRAFT_3426</name>
</gene>
<keyword evidence="2" id="KW-0732">Signal</keyword>
<feature type="signal peptide" evidence="2">
    <location>
        <begin position="1"/>
        <end position="25"/>
    </location>
</feature>
<dbReference type="InterPro" id="IPR002861">
    <property type="entry name" value="Reeler_dom"/>
</dbReference>
<evidence type="ECO:0000256" key="2">
    <source>
        <dbReference type="SAM" id="SignalP"/>
    </source>
</evidence>
<evidence type="ECO:0000259" key="3">
    <source>
        <dbReference type="Pfam" id="PF02014"/>
    </source>
</evidence>